<evidence type="ECO:0000313" key="3">
    <source>
        <dbReference type="EMBL" id="GCE05426.1"/>
    </source>
</evidence>
<keyword evidence="2" id="KW-0812">Transmembrane</keyword>
<dbReference type="SUPFAM" id="SSF50978">
    <property type="entry name" value="WD40 repeat-like"/>
    <property type="match status" value="1"/>
</dbReference>
<dbReference type="Gene3D" id="1.25.10.10">
    <property type="entry name" value="Leucine-rich Repeat Variant"/>
    <property type="match status" value="1"/>
</dbReference>
<gene>
    <name evidence="3" type="ORF">KDAU_27550</name>
</gene>
<dbReference type="InterPro" id="IPR016024">
    <property type="entry name" value="ARM-type_fold"/>
</dbReference>
<sequence>MNSHNSSDWQHEHQRHPVWDDEVSVPPSLLSGVLNRLDLDQQQTRPAQRSKVLKNLSHPDWYVRAAAVQEVGGWGDPTFMKLLEQVAGDEHVSVRAAAIYALGRIKMDLSMPLLVQALHDPEWQVREKAVLALTEQGSQASLEFIQMALYDPDNTVREAASYALQRLEAEASTASLSSAVTLSLASEGSEEHAPLHQTIVKSSGWLAQKLFGFWPGWRRSQHIQGEHMKQQTPFIPEPHLLPRNVVRQPRPRRRAIMTGLVFAVVIVVVFAWVVLLQQRQLTGSETAHGGHPGSVATQVATRLPSPSPTPASNRKVSTVYTYDSPYRSVFSVAWSPDGKRIVMVDNTIKSWDATTGKNTITYANSPAGDVTAVAWSPDGRFIVGSGANAQLWDANSGQSLGVYTPQIQAGQTPSANDLIYDSSWSPDGSLIASAANGKAYGFSVQVWNPQTRQIVFSIPSNPVSYIRHVRWSPDGKYLAFDDDGKVLVYSVATHKLVSQNTGSVFAWSPDGEKIISADDNHGTMLIWQSTTGQTLSTLQYQDPSHGLVGATALIWSVDGRHIALAAGSLTEWDVVLGKKVAEYTGHIVGGGREITSLAWSPDGKMIVSADGGEGGQATAQVWTSV</sequence>
<keyword evidence="2" id="KW-1133">Transmembrane helix</keyword>
<evidence type="ECO:0000313" key="4">
    <source>
        <dbReference type="Proteomes" id="UP000287224"/>
    </source>
</evidence>
<evidence type="ECO:0000256" key="2">
    <source>
        <dbReference type="SAM" id="Phobius"/>
    </source>
</evidence>
<accession>A0A401ZF11</accession>
<proteinExistence type="predicted"/>
<reference evidence="4" key="1">
    <citation type="submission" date="2018-12" db="EMBL/GenBank/DDBJ databases">
        <title>Tengunoibacter tsumagoiensis gen. nov., sp. nov., Dictyobacter kobayashii sp. nov., D. alpinus sp. nov., and D. joshuensis sp. nov. and description of Dictyobacteraceae fam. nov. within the order Ktedonobacterales isolated from Tengu-no-mugimeshi.</title>
        <authorList>
            <person name="Wang C.M."/>
            <person name="Zheng Y."/>
            <person name="Sakai Y."/>
            <person name="Toyoda A."/>
            <person name="Minakuchi Y."/>
            <person name="Abe K."/>
            <person name="Yokota A."/>
            <person name="Yabe S."/>
        </authorList>
    </citation>
    <scope>NUCLEOTIDE SEQUENCE [LARGE SCALE GENOMIC DNA]</scope>
    <source>
        <strain evidence="4">S-27</strain>
    </source>
</reference>
<dbReference type="SMART" id="SM00320">
    <property type="entry name" value="WD40"/>
    <property type="match status" value="7"/>
</dbReference>
<organism evidence="3 4">
    <name type="scientific">Dictyobacter aurantiacus</name>
    <dbReference type="NCBI Taxonomy" id="1936993"/>
    <lineage>
        <taxon>Bacteria</taxon>
        <taxon>Bacillati</taxon>
        <taxon>Chloroflexota</taxon>
        <taxon>Ktedonobacteria</taxon>
        <taxon>Ktedonobacterales</taxon>
        <taxon>Dictyobacteraceae</taxon>
        <taxon>Dictyobacter</taxon>
    </lineage>
</organism>
<dbReference type="InterPro" id="IPR004155">
    <property type="entry name" value="PBS_lyase_HEAT"/>
</dbReference>
<dbReference type="CDD" id="cd00200">
    <property type="entry name" value="WD40"/>
    <property type="match status" value="1"/>
</dbReference>
<dbReference type="SMART" id="SM00567">
    <property type="entry name" value="EZ_HEAT"/>
    <property type="match status" value="4"/>
</dbReference>
<feature type="region of interest" description="Disordered" evidence="1">
    <location>
        <begin position="284"/>
        <end position="315"/>
    </location>
</feature>
<dbReference type="InterPro" id="IPR011989">
    <property type="entry name" value="ARM-like"/>
</dbReference>
<dbReference type="SUPFAM" id="SSF48371">
    <property type="entry name" value="ARM repeat"/>
    <property type="match status" value="1"/>
</dbReference>
<dbReference type="Proteomes" id="UP000287224">
    <property type="component" value="Unassembled WGS sequence"/>
</dbReference>
<dbReference type="Gene3D" id="2.130.10.10">
    <property type="entry name" value="YVTN repeat-like/Quinoprotein amine dehydrogenase"/>
    <property type="match status" value="3"/>
</dbReference>
<dbReference type="PANTHER" id="PTHR19879:SF9">
    <property type="entry name" value="TRANSCRIPTION INITIATION FACTOR TFIID SUBUNIT 5"/>
    <property type="match status" value="1"/>
</dbReference>
<name>A0A401ZF11_9CHLR</name>
<keyword evidence="4" id="KW-1185">Reference proteome</keyword>
<evidence type="ECO:0000256" key="1">
    <source>
        <dbReference type="SAM" id="MobiDB-lite"/>
    </source>
</evidence>
<feature type="compositionally biased region" description="Basic and acidic residues" evidence="1">
    <location>
        <begin position="9"/>
        <end position="19"/>
    </location>
</feature>
<dbReference type="EMBL" id="BIFQ01000001">
    <property type="protein sequence ID" value="GCE05426.1"/>
    <property type="molecule type" value="Genomic_DNA"/>
</dbReference>
<dbReference type="InterPro" id="IPR015943">
    <property type="entry name" value="WD40/YVTN_repeat-like_dom_sf"/>
</dbReference>
<dbReference type="InterPro" id="IPR036322">
    <property type="entry name" value="WD40_repeat_dom_sf"/>
</dbReference>
<dbReference type="PANTHER" id="PTHR19879">
    <property type="entry name" value="TRANSCRIPTION INITIATION FACTOR TFIID"/>
    <property type="match status" value="1"/>
</dbReference>
<dbReference type="Pfam" id="PF13646">
    <property type="entry name" value="HEAT_2"/>
    <property type="match status" value="1"/>
</dbReference>
<comment type="caution">
    <text evidence="3">The sequence shown here is derived from an EMBL/GenBank/DDBJ whole genome shotgun (WGS) entry which is preliminary data.</text>
</comment>
<protein>
    <submittedName>
        <fullName evidence="3">Uncharacterized protein</fullName>
    </submittedName>
</protein>
<dbReference type="OrthoDB" id="5632033at2"/>
<dbReference type="Pfam" id="PF00400">
    <property type="entry name" value="WD40"/>
    <property type="match status" value="4"/>
</dbReference>
<dbReference type="AlphaFoldDB" id="A0A401ZF11"/>
<feature type="region of interest" description="Disordered" evidence="1">
    <location>
        <begin position="1"/>
        <end position="23"/>
    </location>
</feature>
<dbReference type="RefSeq" id="WP_126596467.1">
    <property type="nucleotide sequence ID" value="NZ_BIFQ01000001.1"/>
</dbReference>
<dbReference type="InterPro" id="IPR001680">
    <property type="entry name" value="WD40_rpt"/>
</dbReference>
<feature type="transmembrane region" description="Helical" evidence="2">
    <location>
        <begin position="255"/>
        <end position="275"/>
    </location>
</feature>
<keyword evidence="2" id="KW-0472">Membrane</keyword>